<organism evidence="2">
    <name type="scientific">marine sediment metagenome</name>
    <dbReference type="NCBI Taxonomy" id="412755"/>
    <lineage>
        <taxon>unclassified sequences</taxon>
        <taxon>metagenomes</taxon>
        <taxon>ecological metagenomes</taxon>
    </lineage>
</organism>
<feature type="non-terminal residue" evidence="2">
    <location>
        <position position="1"/>
    </location>
</feature>
<dbReference type="Gene3D" id="6.20.350.10">
    <property type="match status" value="1"/>
</dbReference>
<gene>
    <name evidence="2" type="ORF">LCGC14_2345260</name>
</gene>
<dbReference type="SUPFAM" id="SSF102405">
    <property type="entry name" value="MCP/YpsA-like"/>
    <property type="match status" value="1"/>
</dbReference>
<dbReference type="GO" id="GO:0014808">
    <property type="term" value="P:release of sequestered calcium ion into cytosol by sarcoplasmic reticulum"/>
    <property type="evidence" value="ECO:0007669"/>
    <property type="project" value="TreeGrafter"/>
</dbReference>
<dbReference type="GO" id="GO:0030018">
    <property type="term" value="C:Z disc"/>
    <property type="evidence" value="ECO:0007669"/>
    <property type="project" value="TreeGrafter"/>
</dbReference>
<feature type="domain" description="Ryanodine receptor Ryr" evidence="1">
    <location>
        <begin position="279"/>
        <end position="368"/>
    </location>
</feature>
<accession>A0A0F9F5X3</accession>
<dbReference type="GO" id="GO:0034704">
    <property type="term" value="C:calcium channel complex"/>
    <property type="evidence" value="ECO:0007669"/>
    <property type="project" value="TreeGrafter"/>
</dbReference>
<dbReference type="InterPro" id="IPR003032">
    <property type="entry name" value="Ryanodine_rcpt"/>
</dbReference>
<reference evidence="2" key="1">
    <citation type="journal article" date="2015" name="Nature">
        <title>Complex archaea that bridge the gap between prokaryotes and eukaryotes.</title>
        <authorList>
            <person name="Spang A."/>
            <person name="Saw J.H."/>
            <person name="Jorgensen S.L."/>
            <person name="Zaremba-Niedzwiedzka K."/>
            <person name="Martijn J."/>
            <person name="Lind A.E."/>
            <person name="van Eijk R."/>
            <person name="Schleper C."/>
            <person name="Guy L."/>
            <person name="Ettema T.J."/>
        </authorList>
    </citation>
    <scope>NUCLEOTIDE SEQUENCE</scope>
</reference>
<dbReference type="GO" id="GO:0042383">
    <property type="term" value="C:sarcolemma"/>
    <property type="evidence" value="ECO:0007669"/>
    <property type="project" value="TreeGrafter"/>
</dbReference>
<dbReference type="GO" id="GO:0005219">
    <property type="term" value="F:ryanodine-sensitive calcium-release channel activity"/>
    <property type="evidence" value="ECO:0007669"/>
    <property type="project" value="TreeGrafter"/>
</dbReference>
<proteinExistence type="predicted"/>
<protein>
    <recommendedName>
        <fullName evidence="1">Ryanodine receptor Ryr domain-containing protein</fullName>
    </recommendedName>
</protein>
<dbReference type="GO" id="GO:0005790">
    <property type="term" value="C:smooth endoplasmic reticulum"/>
    <property type="evidence" value="ECO:0007669"/>
    <property type="project" value="TreeGrafter"/>
</dbReference>
<dbReference type="GO" id="GO:0033017">
    <property type="term" value="C:sarcoplasmic reticulum membrane"/>
    <property type="evidence" value="ECO:0007669"/>
    <property type="project" value="TreeGrafter"/>
</dbReference>
<dbReference type="PANTHER" id="PTHR46399">
    <property type="entry name" value="B30.2/SPRY DOMAIN-CONTAINING PROTEIN"/>
    <property type="match status" value="1"/>
</dbReference>
<evidence type="ECO:0000313" key="2">
    <source>
        <dbReference type="EMBL" id="KKL46467.1"/>
    </source>
</evidence>
<dbReference type="GO" id="GO:0006941">
    <property type="term" value="P:striated muscle contraction"/>
    <property type="evidence" value="ECO:0007669"/>
    <property type="project" value="TreeGrafter"/>
</dbReference>
<evidence type="ECO:0000259" key="1">
    <source>
        <dbReference type="Pfam" id="PF02026"/>
    </source>
</evidence>
<dbReference type="Gene3D" id="3.40.50.450">
    <property type="match status" value="1"/>
</dbReference>
<dbReference type="AlphaFoldDB" id="A0A0F9F5X3"/>
<dbReference type="InterPro" id="IPR015925">
    <property type="entry name" value="Ryanodine_IP3_receptor"/>
</dbReference>
<dbReference type="EMBL" id="LAZR01034020">
    <property type="protein sequence ID" value="KKL46467.1"/>
    <property type="molecule type" value="Genomic_DNA"/>
</dbReference>
<comment type="caution">
    <text evidence="2">The sequence shown here is derived from an EMBL/GenBank/DDBJ whole genome shotgun (WGS) entry which is preliminary data.</text>
</comment>
<name>A0A0F9F5X3_9ZZZZ</name>
<sequence>LAGEVLDHYTRQRSGAGGAFTGYWDEVTRAEALLLQGKLAQARRTYQRAMAIYRHIGGHTQTTREQIDRILPRLGLSASAKEYLSVTCPVRPIETVRIGVTGQLELATGGALRQRLQEALDAIQERIGPDVCFELLSPLAEGADRLAAEVVRQRDGALLHVILPLELTDYVGDSPQTEDGFRDLLDYAAEIEVVKAEDGETGGVHWAASRYLVDHCDVLLAIWDGRPPAGPGGTSEAVAHARRIGRPLAWIQADEPYTISYERFDDLTRFEHKGKYMTYGPKPLDTSQVELPGSIVELVERLAKHNHDVWAVKRVNDGWRYGPERNDAAKTHPDLVPYEELPESEKDYDRSSSREMIKAVISLGFSIRKA</sequence>
<dbReference type="PANTHER" id="PTHR46399:SF8">
    <property type="entry name" value="B30.2_SPRY DOMAIN-CONTAINING PROTEIN"/>
    <property type="match status" value="1"/>
</dbReference>
<dbReference type="Pfam" id="PF02026">
    <property type="entry name" value="RyR"/>
    <property type="match status" value="1"/>
</dbReference>